<dbReference type="GO" id="GO:0005737">
    <property type="term" value="C:cytoplasm"/>
    <property type="evidence" value="ECO:0007669"/>
    <property type="project" value="InterPro"/>
</dbReference>
<evidence type="ECO:0000256" key="3">
    <source>
        <dbReference type="ARBA" id="ARBA00012697"/>
    </source>
</evidence>
<evidence type="ECO:0000256" key="9">
    <source>
        <dbReference type="SAM" id="MobiDB-lite"/>
    </source>
</evidence>
<evidence type="ECO:0000256" key="5">
    <source>
        <dbReference type="ARBA" id="ARBA00022605"/>
    </source>
</evidence>
<evidence type="ECO:0000256" key="6">
    <source>
        <dbReference type="ARBA" id="ARBA00022679"/>
    </source>
</evidence>
<dbReference type="InterPro" id="IPR000182">
    <property type="entry name" value="GNAT_dom"/>
</dbReference>
<dbReference type="SUPFAM" id="SSF55729">
    <property type="entry name" value="Acyl-CoA N-acyltransferases (Nat)"/>
    <property type="match status" value="1"/>
</dbReference>
<dbReference type="Pfam" id="PF00583">
    <property type="entry name" value="Acetyltransf_1"/>
    <property type="match status" value="1"/>
</dbReference>
<proteinExistence type="inferred from homology"/>
<evidence type="ECO:0000256" key="8">
    <source>
        <dbReference type="ARBA" id="ARBA00048372"/>
    </source>
</evidence>
<accession>A0AAV1DTP4</accession>
<dbReference type="GO" id="GO:0004042">
    <property type="term" value="F:L-glutamate N-acetyltransferase activity"/>
    <property type="evidence" value="ECO:0007669"/>
    <property type="project" value="InterPro"/>
</dbReference>
<dbReference type="NCBIfam" id="TIGR01890">
    <property type="entry name" value="N-Ac-Glu-synth"/>
    <property type="match status" value="1"/>
</dbReference>
<dbReference type="CDD" id="cd04301">
    <property type="entry name" value="NAT_SF"/>
    <property type="match status" value="1"/>
</dbReference>
<gene>
    <name evidence="11" type="ORF">OLC1_LOCUS18717</name>
</gene>
<comment type="similarity">
    <text evidence="2">Belongs to the acetyltransferase family. ArgA subfamily.</text>
</comment>
<dbReference type="Proteomes" id="UP001161247">
    <property type="component" value="Chromosome 6"/>
</dbReference>
<reference evidence="11" key="1">
    <citation type="submission" date="2023-03" db="EMBL/GenBank/DDBJ databases">
        <authorList>
            <person name="Julca I."/>
        </authorList>
    </citation>
    <scope>NUCLEOTIDE SEQUENCE</scope>
</reference>
<dbReference type="PANTHER" id="PTHR30602:SF12">
    <property type="entry name" value="AMINO-ACID ACETYLTRANSFERASE NAGS1, CHLOROPLASTIC-RELATED"/>
    <property type="match status" value="1"/>
</dbReference>
<dbReference type="Gene3D" id="3.40.630.30">
    <property type="match status" value="1"/>
</dbReference>
<dbReference type="PANTHER" id="PTHR30602">
    <property type="entry name" value="AMINO-ACID ACETYLTRANSFERASE"/>
    <property type="match status" value="1"/>
</dbReference>
<feature type="region of interest" description="Disordered" evidence="9">
    <location>
        <begin position="51"/>
        <end position="72"/>
    </location>
</feature>
<dbReference type="PROSITE" id="PS51186">
    <property type="entry name" value="GNAT"/>
    <property type="match status" value="1"/>
</dbReference>
<dbReference type="SUPFAM" id="SSF53633">
    <property type="entry name" value="Carbamate kinase-like"/>
    <property type="match status" value="2"/>
</dbReference>
<dbReference type="HAMAP" id="MF_01105">
    <property type="entry name" value="N_acetyl_glu_synth"/>
    <property type="match status" value="1"/>
</dbReference>
<evidence type="ECO:0000313" key="11">
    <source>
        <dbReference type="EMBL" id="CAI9111261.1"/>
    </source>
</evidence>
<dbReference type="CDD" id="cd04237">
    <property type="entry name" value="AAK_NAGS-ABP"/>
    <property type="match status" value="1"/>
</dbReference>
<evidence type="ECO:0000313" key="12">
    <source>
        <dbReference type="Proteomes" id="UP001161247"/>
    </source>
</evidence>
<evidence type="ECO:0000259" key="10">
    <source>
        <dbReference type="PROSITE" id="PS51186"/>
    </source>
</evidence>
<dbReference type="InterPro" id="IPR036393">
    <property type="entry name" value="AceGlu_kinase-like_sf"/>
</dbReference>
<comment type="pathway">
    <text evidence="1">Amino-acid biosynthesis; L-arginine biosynthesis; N(2)-acetyl-L-ornithine from L-glutamate: step 1/4.</text>
</comment>
<keyword evidence="4" id="KW-0055">Arginine biosynthesis</keyword>
<keyword evidence="5" id="KW-0028">Amino-acid biosynthesis</keyword>
<evidence type="ECO:0000256" key="2">
    <source>
        <dbReference type="ARBA" id="ARBA00009145"/>
    </source>
</evidence>
<dbReference type="InterPro" id="IPR016181">
    <property type="entry name" value="Acyl_CoA_acyltransferase"/>
</dbReference>
<evidence type="ECO:0000256" key="4">
    <source>
        <dbReference type="ARBA" id="ARBA00022571"/>
    </source>
</evidence>
<dbReference type="Pfam" id="PF00696">
    <property type="entry name" value="AA_kinase"/>
    <property type="match status" value="1"/>
</dbReference>
<feature type="domain" description="N-acetyltransferase" evidence="10">
    <location>
        <begin position="447"/>
        <end position="595"/>
    </location>
</feature>
<sequence length="609" mass="66865">MAVLNSTRITELSTKATDQVSSGKRGCFWRHQGRIRWQNGSKSLDSRLGMTRTEKGNLRGTHGGASPATTTTEDSAHHFLLTDAADKFVKNIREAQAYFQGHRGSTFVVVLSAEIIDSSYLPSILEDISVLHTLGIKFVLVPGTHVQIDKLLVERGNEPKYVGRYRITDSDSLQAAMDAAGRIRMMIEAKLSPGPSLSGIRRHGENSRWHDGVSVASGNFLAAKRRGVVEGIDYVSTGEVKKIDVARIRERLNQDSIVILSNLAYSSSGEVLNCNTYEVATACALALGAEKLICIIDGPILDEHGRLRNFLTLQDADKLIRQRAEQSETAANYVKAVGQGGLTHLELNDQCGTEPSVNGNGFSHKYTATFQNGVGFDHGSEPGFAIGGQERLSRLFGYLSELAAAAFVCRGGVQRVHLLDGTIGGVLLKELFQRDGVGTMVASDLYEGTRMATKTDISKIKQLIQPLEESGTLIKRTEAELLESLDSLIVVEREGQIIACAALFPFFEDKCGEVAAIAVSPECRGQGQGDKLLDYIEKKASAMGLQFLFLLTTRTADWFVRRGFSECSIKFLPQERQKKINLLRNSKYYMKKLLPDRSGIRLNSSFTSY</sequence>
<dbReference type="InterPro" id="IPR010167">
    <property type="entry name" value="NH2A_AcTrfase"/>
</dbReference>
<dbReference type="Gene3D" id="3.40.1160.10">
    <property type="entry name" value="Acetylglutamate kinase-like"/>
    <property type="match status" value="1"/>
</dbReference>
<protein>
    <recommendedName>
        <fullName evidence="3">amino-acid N-acetyltransferase</fullName>
        <ecNumber evidence="3">2.3.1.1</ecNumber>
    </recommendedName>
</protein>
<dbReference type="GO" id="GO:0006526">
    <property type="term" value="P:L-arginine biosynthetic process"/>
    <property type="evidence" value="ECO:0007669"/>
    <property type="project" value="UniProtKB-KW"/>
</dbReference>
<evidence type="ECO:0000256" key="1">
    <source>
        <dbReference type="ARBA" id="ARBA00004925"/>
    </source>
</evidence>
<dbReference type="AlphaFoldDB" id="A0AAV1DTP4"/>
<keyword evidence="7" id="KW-0012">Acyltransferase</keyword>
<evidence type="ECO:0000256" key="7">
    <source>
        <dbReference type="ARBA" id="ARBA00023315"/>
    </source>
</evidence>
<keyword evidence="6" id="KW-0808">Transferase</keyword>
<comment type="catalytic activity">
    <reaction evidence="8">
        <text>L-glutamate + acetyl-CoA = N-acetyl-L-glutamate + CoA + H(+)</text>
        <dbReference type="Rhea" id="RHEA:24292"/>
        <dbReference type="ChEBI" id="CHEBI:15378"/>
        <dbReference type="ChEBI" id="CHEBI:29985"/>
        <dbReference type="ChEBI" id="CHEBI:44337"/>
        <dbReference type="ChEBI" id="CHEBI:57287"/>
        <dbReference type="ChEBI" id="CHEBI:57288"/>
        <dbReference type="EC" id="2.3.1.1"/>
    </reaction>
</comment>
<organism evidence="11 12">
    <name type="scientific">Oldenlandia corymbosa var. corymbosa</name>
    <dbReference type="NCBI Taxonomy" id="529605"/>
    <lineage>
        <taxon>Eukaryota</taxon>
        <taxon>Viridiplantae</taxon>
        <taxon>Streptophyta</taxon>
        <taxon>Embryophyta</taxon>
        <taxon>Tracheophyta</taxon>
        <taxon>Spermatophyta</taxon>
        <taxon>Magnoliopsida</taxon>
        <taxon>eudicotyledons</taxon>
        <taxon>Gunneridae</taxon>
        <taxon>Pentapetalae</taxon>
        <taxon>asterids</taxon>
        <taxon>lamiids</taxon>
        <taxon>Gentianales</taxon>
        <taxon>Rubiaceae</taxon>
        <taxon>Rubioideae</taxon>
        <taxon>Spermacoceae</taxon>
        <taxon>Hedyotis-Oldenlandia complex</taxon>
        <taxon>Oldenlandia</taxon>
    </lineage>
</organism>
<dbReference type="EC" id="2.3.1.1" evidence="3"/>
<dbReference type="InterPro" id="IPR001048">
    <property type="entry name" value="Asp/Glu/Uridylate_kinase"/>
</dbReference>
<dbReference type="InterPro" id="IPR033719">
    <property type="entry name" value="NAGS_kin"/>
</dbReference>
<keyword evidence="12" id="KW-1185">Reference proteome</keyword>
<name>A0AAV1DTP4_OLDCO</name>
<dbReference type="EMBL" id="OX459123">
    <property type="protein sequence ID" value="CAI9111261.1"/>
    <property type="molecule type" value="Genomic_DNA"/>
</dbReference>